<organism evidence="3 4">
    <name type="scientific">Eumeta variegata</name>
    <name type="common">Bagworm moth</name>
    <name type="synonym">Eumeta japonica</name>
    <dbReference type="NCBI Taxonomy" id="151549"/>
    <lineage>
        <taxon>Eukaryota</taxon>
        <taxon>Metazoa</taxon>
        <taxon>Ecdysozoa</taxon>
        <taxon>Arthropoda</taxon>
        <taxon>Hexapoda</taxon>
        <taxon>Insecta</taxon>
        <taxon>Pterygota</taxon>
        <taxon>Neoptera</taxon>
        <taxon>Endopterygota</taxon>
        <taxon>Lepidoptera</taxon>
        <taxon>Glossata</taxon>
        <taxon>Ditrysia</taxon>
        <taxon>Tineoidea</taxon>
        <taxon>Psychidae</taxon>
        <taxon>Oiketicinae</taxon>
        <taxon>Eumeta</taxon>
    </lineage>
</organism>
<dbReference type="InterPro" id="IPR006579">
    <property type="entry name" value="Pre_C2HC_dom"/>
</dbReference>
<feature type="compositionally biased region" description="Basic residues" evidence="1">
    <location>
        <begin position="110"/>
        <end position="120"/>
    </location>
</feature>
<evidence type="ECO:0000259" key="2">
    <source>
        <dbReference type="SMART" id="SM00596"/>
    </source>
</evidence>
<reference evidence="3 4" key="1">
    <citation type="journal article" date="2019" name="Commun. Biol.">
        <title>The bagworm genome reveals a unique fibroin gene that provides high tensile strength.</title>
        <authorList>
            <person name="Kono N."/>
            <person name="Nakamura H."/>
            <person name="Ohtoshi R."/>
            <person name="Tomita M."/>
            <person name="Numata K."/>
            <person name="Arakawa K."/>
        </authorList>
    </citation>
    <scope>NUCLEOTIDE SEQUENCE [LARGE SCALE GENOMIC DNA]</scope>
</reference>
<dbReference type="OrthoDB" id="8446474at2759"/>
<feature type="compositionally biased region" description="Polar residues" evidence="1">
    <location>
        <begin position="63"/>
        <end position="73"/>
    </location>
</feature>
<feature type="region of interest" description="Disordered" evidence="1">
    <location>
        <begin position="60"/>
        <end position="132"/>
    </location>
</feature>
<evidence type="ECO:0000256" key="1">
    <source>
        <dbReference type="SAM" id="MobiDB-lite"/>
    </source>
</evidence>
<dbReference type="SMART" id="SM00596">
    <property type="entry name" value="PRE_C2HC"/>
    <property type="match status" value="1"/>
</dbReference>
<protein>
    <submittedName>
        <fullName evidence="3">Nucleic-acid-binding protein from transposon X-element</fullName>
    </submittedName>
</protein>
<comment type="caution">
    <text evidence="3">The sequence shown here is derived from an EMBL/GenBank/DDBJ whole genome shotgun (WGS) entry which is preliminary data.</text>
</comment>
<dbReference type="AlphaFoldDB" id="A0A4C1ZFF2"/>
<accession>A0A4C1ZFF2</accession>
<feature type="domain" description="Pre-C2HC" evidence="2">
    <location>
        <begin position="271"/>
        <end position="340"/>
    </location>
</feature>
<dbReference type="Proteomes" id="UP000299102">
    <property type="component" value="Unassembled WGS sequence"/>
</dbReference>
<feature type="compositionally biased region" description="Basic and acidic residues" evidence="1">
    <location>
        <begin position="96"/>
        <end position="109"/>
    </location>
</feature>
<feature type="region of interest" description="Disordered" evidence="1">
    <location>
        <begin position="427"/>
        <end position="453"/>
    </location>
</feature>
<gene>
    <name evidence="3" type="primary">ORF1</name>
    <name evidence="3" type="ORF">EVAR_65182_1</name>
</gene>
<dbReference type="PANTHER" id="PTHR33273:SF2">
    <property type="entry name" value="ENDONUCLEASE_EXONUCLEASE_PHOSPHATASE DOMAIN-CONTAINING PROTEIN"/>
    <property type="match status" value="1"/>
</dbReference>
<evidence type="ECO:0000313" key="4">
    <source>
        <dbReference type="Proteomes" id="UP000299102"/>
    </source>
</evidence>
<name>A0A4C1ZFF2_EUMVA</name>
<dbReference type="EMBL" id="BGZK01001869">
    <property type="protein sequence ID" value="GBP87561.1"/>
    <property type="molecule type" value="Genomic_DNA"/>
</dbReference>
<evidence type="ECO:0000313" key="3">
    <source>
        <dbReference type="EMBL" id="GBP87561.1"/>
    </source>
</evidence>
<dbReference type="PANTHER" id="PTHR33273">
    <property type="entry name" value="DOMAIN-CONTAINING PROTEIN, PUTATIVE-RELATED"/>
    <property type="match status" value="1"/>
</dbReference>
<proteinExistence type="predicted"/>
<keyword evidence="4" id="KW-1185">Reference proteome</keyword>
<sequence>MSSFAPGPAKAGGLQRPQKVIPMGKLKNLFIQFLEQQGYEVPAEIENVLDLAISRVNSRDSSPRLSVCSSGKRSASAMSADDDSGSNKSDNTIIGSDKEAADSFKVVERKSRKAARRLRKSSSDSNESPMDVVNNFKEPVIHNESSNFPAQSLMKTMIVAPKQSTVGVKNNCLTNGSKPSHPPKVKLPPPVCLRDKSKWNLLSTECTRLHINYIRAQNTIQGIKISTGTIDGFRKLNAFLIKSNIHFHTFALEEERKVKAVIKGISLEFEIPDIKADLISQGYPVRAVHRMHRRNGSALAMVLVILNRNDQAKGIFKNLCSICGLSGVIVEAPYKRSIPSQCHRCQLYGHAAANCFAQPRRVKCLIPHWIKDWERTKESGGKPSCCNCGQKHTANYGECSVAPKPKPLKLKSINRTNLPVIKILNGSQFPPLHQPNHPATRADSKNPSETAGGRISRLALPPAVNQWKKPLPCVKQQSLHETNFRESSSQASRRTGTAASALGEDINTIMSILQVVRGAEVANLAAKFRRVKNGVDRLKIILENQILINKLENL</sequence>
<dbReference type="Pfam" id="PF07530">
    <property type="entry name" value="PRE_C2HC"/>
    <property type="match status" value="1"/>
</dbReference>